<dbReference type="EMBL" id="VSSQ01027108">
    <property type="protein sequence ID" value="MPM76167.1"/>
    <property type="molecule type" value="Genomic_DNA"/>
</dbReference>
<comment type="caution">
    <text evidence="1">The sequence shown here is derived from an EMBL/GenBank/DDBJ whole genome shotgun (WGS) entry which is preliminary data.</text>
</comment>
<evidence type="ECO:0000313" key="1">
    <source>
        <dbReference type="EMBL" id="MPM76167.1"/>
    </source>
</evidence>
<reference evidence="1" key="1">
    <citation type="submission" date="2019-08" db="EMBL/GenBank/DDBJ databases">
        <authorList>
            <person name="Kucharzyk K."/>
            <person name="Murdoch R.W."/>
            <person name="Higgins S."/>
            <person name="Loffler F."/>
        </authorList>
    </citation>
    <scope>NUCLEOTIDE SEQUENCE</scope>
</reference>
<dbReference type="AlphaFoldDB" id="A0A645CGS8"/>
<sequence>MKIVEITGFGEKSISAELKKEIVARGKKALLVSNVLELKLLKKKDDVIAIYDAQGVNGGIVSPDILIIGNEGKDIRFLPWKETIAIIDSQNGMAAQYLTDVKKVITCGIHSKSTVALSGSNDETISFSLQRKIENLYGNIKEECELMMQIKTDIDQYGHGAILTALLLLGLL</sequence>
<gene>
    <name evidence="1" type="ORF">SDC9_123163</name>
</gene>
<protein>
    <submittedName>
        <fullName evidence="1">Uncharacterized protein</fullName>
    </submittedName>
</protein>
<name>A0A645CGS8_9ZZZZ</name>
<organism evidence="1">
    <name type="scientific">bioreactor metagenome</name>
    <dbReference type="NCBI Taxonomy" id="1076179"/>
    <lineage>
        <taxon>unclassified sequences</taxon>
        <taxon>metagenomes</taxon>
        <taxon>ecological metagenomes</taxon>
    </lineage>
</organism>
<proteinExistence type="predicted"/>
<accession>A0A645CGS8</accession>